<gene>
    <name evidence="2" type="ORF">RSPPHO_00589</name>
</gene>
<evidence type="ECO:0000313" key="2">
    <source>
        <dbReference type="EMBL" id="CCG07215.1"/>
    </source>
</evidence>
<keyword evidence="3" id="KW-1185">Reference proteome</keyword>
<dbReference type="SUPFAM" id="SSF50346">
    <property type="entry name" value="PRC-barrel domain"/>
    <property type="match status" value="1"/>
</dbReference>
<feature type="domain" description="PRC-barrel" evidence="1">
    <location>
        <begin position="63"/>
        <end position="131"/>
    </location>
</feature>
<proteinExistence type="predicted"/>
<dbReference type="STRING" id="1150469.RSPPHO_00589"/>
<dbReference type="EMBL" id="HE663493">
    <property type="protein sequence ID" value="CCG07215.1"/>
    <property type="molecule type" value="Genomic_DNA"/>
</dbReference>
<dbReference type="AlphaFoldDB" id="H6SPU5"/>
<dbReference type="InterPro" id="IPR011033">
    <property type="entry name" value="PRC_barrel-like_sf"/>
</dbReference>
<evidence type="ECO:0000259" key="1">
    <source>
        <dbReference type="Pfam" id="PF05239"/>
    </source>
</evidence>
<dbReference type="PANTHER" id="PTHR36505:SF1">
    <property type="entry name" value="BLR1072 PROTEIN"/>
    <property type="match status" value="1"/>
</dbReference>
<dbReference type="Gene3D" id="2.30.30.240">
    <property type="entry name" value="PRC-barrel domain"/>
    <property type="match status" value="1"/>
</dbReference>
<dbReference type="PANTHER" id="PTHR36505">
    <property type="entry name" value="BLR1072 PROTEIN"/>
    <property type="match status" value="1"/>
</dbReference>
<accession>H6SPU5</accession>
<protein>
    <submittedName>
        <fullName evidence="2">Protein conserved in bacteria</fullName>
    </submittedName>
</protein>
<name>H6SPU5_PARPM</name>
<dbReference type="HOGENOM" id="CLU_091638_4_0_5"/>
<dbReference type="KEGG" id="rpm:RSPPHO_00589"/>
<reference evidence="2 3" key="1">
    <citation type="submission" date="2012-02" db="EMBL/GenBank/DDBJ databases">
        <title>Shotgun genome sequence of Phaeospirillum photometricum DSM 122.</title>
        <authorList>
            <person name="Duquesne K."/>
            <person name="Sturgis J."/>
        </authorList>
    </citation>
    <scope>NUCLEOTIDE SEQUENCE [LARGE SCALE GENOMIC DNA]</scope>
    <source>
        <strain evidence="3">DSM122</strain>
    </source>
</reference>
<organism evidence="2 3">
    <name type="scientific">Pararhodospirillum photometricum DSM 122</name>
    <dbReference type="NCBI Taxonomy" id="1150469"/>
    <lineage>
        <taxon>Bacteria</taxon>
        <taxon>Pseudomonadati</taxon>
        <taxon>Pseudomonadota</taxon>
        <taxon>Alphaproteobacteria</taxon>
        <taxon>Rhodospirillales</taxon>
        <taxon>Rhodospirillaceae</taxon>
        <taxon>Pararhodospirillum</taxon>
    </lineage>
</organism>
<dbReference type="Pfam" id="PF05239">
    <property type="entry name" value="PRC"/>
    <property type="match status" value="1"/>
</dbReference>
<dbReference type="InterPro" id="IPR027275">
    <property type="entry name" value="PRC-brl_dom"/>
</dbReference>
<evidence type="ECO:0000313" key="3">
    <source>
        <dbReference type="Proteomes" id="UP000033220"/>
    </source>
</evidence>
<dbReference type="PATRIC" id="fig|1150469.3.peg.688"/>
<dbReference type="eggNOG" id="COG3861">
    <property type="taxonomic scope" value="Bacteria"/>
</dbReference>
<dbReference type="Proteomes" id="UP000033220">
    <property type="component" value="Chromosome DSM 122"/>
</dbReference>
<sequence>MHMTCHQGFIWTPREGRGPMKINLIFIWVAAVLTVTGVNEGYAQGVPQTLATVQVDMSTLATGYRVSKVVGGSVVNKANETVGTVDDLIVTPDEKVPFAVLSVGGFLGVGAKYVVVPFSAIQVTENKMVLPEATKKSLEDLPSYKYSK</sequence>